<feature type="region of interest" description="Disordered" evidence="2">
    <location>
        <begin position="488"/>
        <end position="548"/>
    </location>
</feature>
<feature type="compositionally biased region" description="Polar residues" evidence="2">
    <location>
        <begin position="436"/>
        <end position="447"/>
    </location>
</feature>
<feature type="compositionally biased region" description="Polar residues" evidence="2">
    <location>
        <begin position="505"/>
        <end position="514"/>
    </location>
</feature>
<feature type="compositionally biased region" description="Basic and acidic residues" evidence="2">
    <location>
        <begin position="539"/>
        <end position="548"/>
    </location>
</feature>
<protein>
    <submittedName>
        <fullName evidence="3">Uncharacterized protein</fullName>
    </submittedName>
</protein>
<dbReference type="AlphaFoldDB" id="A0A6A5WWP9"/>
<evidence type="ECO:0000313" key="4">
    <source>
        <dbReference type="Proteomes" id="UP000799779"/>
    </source>
</evidence>
<feature type="compositionally biased region" description="Polar residues" evidence="2">
    <location>
        <begin position="351"/>
        <end position="364"/>
    </location>
</feature>
<feature type="coiled-coil region" evidence="1">
    <location>
        <begin position="91"/>
        <end position="163"/>
    </location>
</feature>
<evidence type="ECO:0000313" key="3">
    <source>
        <dbReference type="EMBL" id="KAF2006170.1"/>
    </source>
</evidence>
<reference evidence="3" key="1">
    <citation type="journal article" date="2020" name="Stud. Mycol.">
        <title>101 Dothideomycetes genomes: a test case for predicting lifestyles and emergence of pathogens.</title>
        <authorList>
            <person name="Haridas S."/>
            <person name="Albert R."/>
            <person name="Binder M."/>
            <person name="Bloem J."/>
            <person name="Labutti K."/>
            <person name="Salamov A."/>
            <person name="Andreopoulos B."/>
            <person name="Baker S."/>
            <person name="Barry K."/>
            <person name="Bills G."/>
            <person name="Bluhm B."/>
            <person name="Cannon C."/>
            <person name="Castanera R."/>
            <person name="Culley D."/>
            <person name="Daum C."/>
            <person name="Ezra D."/>
            <person name="Gonzalez J."/>
            <person name="Henrissat B."/>
            <person name="Kuo A."/>
            <person name="Liang C."/>
            <person name="Lipzen A."/>
            <person name="Lutzoni F."/>
            <person name="Magnuson J."/>
            <person name="Mondo S."/>
            <person name="Nolan M."/>
            <person name="Ohm R."/>
            <person name="Pangilinan J."/>
            <person name="Park H.-J."/>
            <person name="Ramirez L."/>
            <person name="Alfaro M."/>
            <person name="Sun H."/>
            <person name="Tritt A."/>
            <person name="Yoshinaga Y."/>
            <person name="Zwiers L.-H."/>
            <person name="Turgeon B."/>
            <person name="Goodwin S."/>
            <person name="Spatafora J."/>
            <person name="Crous P."/>
            <person name="Grigoriev I."/>
        </authorList>
    </citation>
    <scope>NUCLEOTIDE SEQUENCE</scope>
    <source>
        <strain evidence="3">CBS 123094</strain>
    </source>
</reference>
<dbReference type="EMBL" id="ML977560">
    <property type="protein sequence ID" value="KAF2006170.1"/>
    <property type="molecule type" value="Genomic_DNA"/>
</dbReference>
<feature type="compositionally biased region" description="Basic and acidic residues" evidence="2">
    <location>
        <begin position="268"/>
        <end position="280"/>
    </location>
</feature>
<keyword evidence="4" id="KW-1185">Reference proteome</keyword>
<proteinExistence type="predicted"/>
<feature type="region of interest" description="Disordered" evidence="2">
    <location>
        <begin position="268"/>
        <end position="322"/>
    </location>
</feature>
<evidence type="ECO:0000256" key="1">
    <source>
        <dbReference type="SAM" id="Coils"/>
    </source>
</evidence>
<keyword evidence="1" id="KW-0175">Coiled coil</keyword>
<feature type="compositionally biased region" description="Low complexity" evidence="2">
    <location>
        <begin position="376"/>
        <end position="395"/>
    </location>
</feature>
<evidence type="ECO:0000256" key="2">
    <source>
        <dbReference type="SAM" id="MobiDB-lite"/>
    </source>
</evidence>
<gene>
    <name evidence="3" type="ORF">P154DRAFT_603587</name>
</gene>
<feature type="region of interest" description="Disordered" evidence="2">
    <location>
        <begin position="427"/>
        <end position="458"/>
    </location>
</feature>
<name>A0A6A5WWP9_9PLEO</name>
<feature type="compositionally biased region" description="Basic and acidic residues" evidence="2">
    <location>
        <begin position="292"/>
        <end position="306"/>
    </location>
</feature>
<dbReference type="Proteomes" id="UP000799779">
    <property type="component" value="Unassembled WGS sequence"/>
</dbReference>
<feature type="region of interest" description="Disordered" evidence="2">
    <location>
        <begin position="341"/>
        <end position="397"/>
    </location>
</feature>
<organism evidence="3 4">
    <name type="scientific">Amniculicola lignicola CBS 123094</name>
    <dbReference type="NCBI Taxonomy" id="1392246"/>
    <lineage>
        <taxon>Eukaryota</taxon>
        <taxon>Fungi</taxon>
        <taxon>Dikarya</taxon>
        <taxon>Ascomycota</taxon>
        <taxon>Pezizomycotina</taxon>
        <taxon>Dothideomycetes</taxon>
        <taxon>Pleosporomycetidae</taxon>
        <taxon>Pleosporales</taxon>
        <taxon>Amniculicolaceae</taxon>
        <taxon>Amniculicola</taxon>
    </lineage>
</organism>
<accession>A0A6A5WWP9</accession>
<feature type="compositionally biased region" description="Basic and acidic residues" evidence="2">
    <location>
        <begin position="341"/>
        <end position="350"/>
    </location>
</feature>
<sequence length="548" mass="60982">MASPSGAPPSGLNPDHHQEPLTMSELTAHGDLAHNNLPYTYLRLQYSYNVLLAEHTNFYRSLNALRFRVDDLLNGQNLNLQQLFDRVQSELQDSRVELATSRERIEHLETDNSRLKENNRDWNCEDDPACTSCIYHLRKALRISRAAEEAANALADAVNLERMQAWSNLNDFQNEAAHADIINATLDKQVAGKEDESYDEGEDTELHVDRNAYDSDGESVDFIFEMRCNPMVVAERERIAKIKLKKQSKREGFDMFRAHEEYEAIKQRLSADEERSKIEEQTAQGRKTAATETEKGRKKVATETEKGRKKAAKQAHVDDVEDEAFHMPEVEKELENLSKQATAEDVKDEAFTNSASKTPNTKVPQDNPVEDMSLNSSPTPKTETSSPVVSSQPPVTEAERLRLTRIEAAVNRMARLATEEMVAKGMKPLPPKTAHAANTKTAESSPNEKIVSSEPPITEAERLRLTRIEAAINRMARLATEEMVAKGMKPMPPKTAPTANKEATKPTTSAQVPTPRQPRAGGGFLGASLRGTGVQFKRGGGDGRKAGQ</sequence>